<feature type="transmembrane region" description="Helical" evidence="7">
    <location>
        <begin position="147"/>
        <end position="168"/>
    </location>
</feature>
<dbReference type="PANTHER" id="PTHR23517">
    <property type="entry name" value="RESISTANCE PROTEIN MDTM, PUTATIVE-RELATED-RELATED"/>
    <property type="match status" value="1"/>
</dbReference>
<evidence type="ECO:0000256" key="1">
    <source>
        <dbReference type="ARBA" id="ARBA00004651"/>
    </source>
</evidence>
<feature type="transmembrane region" description="Helical" evidence="7">
    <location>
        <begin position="108"/>
        <end position="126"/>
    </location>
</feature>
<dbReference type="SUPFAM" id="SSF103473">
    <property type="entry name" value="MFS general substrate transporter"/>
    <property type="match status" value="1"/>
</dbReference>
<proteinExistence type="predicted"/>
<dbReference type="Pfam" id="PF07690">
    <property type="entry name" value="MFS_1"/>
    <property type="match status" value="1"/>
</dbReference>
<feature type="transmembrane region" description="Helical" evidence="7">
    <location>
        <begin position="21"/>
        <end position="43"/>
    </location>
</feature>
<protein>
    <submittedName>
        <fullName evidence="9">Predicted arabinose efflux permease, MFS family</fullName>
    </submittedName>
</protein>
<dbReference type="InterPro" id="IPR036259">
    <property type="entry name" value="MFS_trans_sf"/>
</dbReference>
<dbReference type="AlphaFoldDB" id="A0A1G6Y4J6"/>
<evidence type="ECO:0000256" key="5">
    <source>
        <dbReference type="ARBA" id="ARBA00022989"/>
    </source>
</evidence>
<dbReference type="STRING" id="1045774.SAMN05421872_111199"/>
<reference evidence="9 10" key="1">
    <citation type="submission" date="2016-10" db="EMBL/GenBank/DDBJ databases">
        <authorList>
            <person name="de Groot N.N."/>
        </authorList>
    </citation>
    <scope>NUCLEOTIDE SEQUENCE [LARGE SCALE GENOMIC DNA]</scope>
    <source>
        <strain evidence="9 10">CGMCC 4.6858</strain>
    </source>
</reference>
<keyword evidence="2" id="KW-0813">Transport</keyword>
<keyword evidence="3" id="KW-1003">Cell membrane</keyword>
<feature type="transmembrane region" description="Helical" evidence="7">
    <location>
        <begin position="308"/>
        <end position="330"/>
    </location>
</feature>
<dbReference type="Gene3D" id="1.20.1250.20">
    <property type="entry name" value="MFS general substrate transporter like domains"/>
    <property type="match status" value="2"/>
</dbReference>
<sequence>MGRMQPSSGTGSTFRLRDVALVGYGPTIVNATGHGAVMPVLALRARELGADVSTAALVVALLGIGQLLGSLPAGALIARIGERRTLLYGGLVDAVVMVAAALSGSVLVLGVATVLSGFTWTAFLLARQGFMIDAVPLSHRARALSGLGGAHRVGIFLGPLLGAALIHVTSLRSVFVLAAVMSVASALMARLMPDLGSENRQEASSVGHLSVWSVLAAHRRTLLTLGVAIVVIGASRSVRNGLLPLWADHVGLAASTTSLIFAIAAAIDIAFFFPGGWLMDTRGRTVVAVPVVATVAVAALLLPLTHEAWSVTLVVALIALGNGLGSGIVMTLGADAAPAQGRSQFLGGWRLCGDLGNTAGPLLVGAVALVAPLATASVAIGLLMAAGTAWVGYWVRRADRERSVSGR</sequence>
<gene>
    <name evidence="9" type="ORF">SAMN05421872_111199</name>
</gene>
<feature type="transmembrane region" description="Helical" evidence="7">
    <location>
        <begin position="221"/>
        <end position="238"/>
    </location>
</feature>
<name>A0A1G6Y4J6_9ACTN</name>
<evidence type="ECO:0000313" key="9">
    <source>
        <dbReference type="EMBL" id="SDD85329.1"/>
    </source>
</evidence>
<keyword evidence="4 7" id="KW-0812">Transmembrane</keyword>
<dbReference type="PROSITE" id="PS50850">
    <property type="entry name" value="MFS"/>
    <property type="match status" value="1"/>
</dbReference>
<feature type="transmembrane region" description="Helical" evidence="7">
    <location>
        <begin position="174"/>
        <end position="192"/>
    </location>
</feature>
<organism evidence="9 10">
    <name type="scientific">Nocardioides lianchengensis</name>
    <dbReference type="NCBI Taxonomy" id="1045774"/>
    <lineage>
        <taxon>Bacteria</taxon>
        <taxon>Bacillati</taxon>
        <taxon>Actinomycetota</taxon>
        <taxon>Actinomycetes</taxon>
        <taxon>Propionibacteriales</taxon>
        <taxon>Nocardioidaceae</taxon>
        <taxon>Nocardioides</taxon>
    </lineage>
</organism>
<dbReference type="InterPro" id="IPR011701">
    <property type="entry name" value="MFS"/>
</dbReference>
<evidence type="ECO:0000256" key="7">
    <source>
        <dbReference type="SAM" id="Phobius"/>
    </source>
</evidence>
<keyword evidence="5 7" id="KW-1133">Transmembrane helix</keyword>
<dbReference type="InterPro" id="IPR050171">
    <property type="entry name" value="MFS_Transporters"/>
</dbReference>
<dbReference type="InterPro" id="IPR020846">
    <property type="entry name" value="MFS_dom"/>
</dbReference>
<dbReference type="GO" id="GO:0022857">
    <property type="term" value="F:transmembrane transporter activity"/>
    <property type="evidence" value="ECO:0007669"/>
    <property type="project" value="InterPro"/>
</dbReference>
<feature type="transmembrane region" description="Helical" evidence="7">
    <location>
        <begin position="376"/>
        <end position="395"/>
    </location>
</feature>
<feature type="transmembrane region" description="Helical" evidence="7">
    <location>
        <begin position="285"/>
        <end position="302"/>
    </location>
</feature>
<evidence type="ECO:0000313" key="10">
    <source>
        <dbReference type="Proteomes" id="UP000199034"/>
    </source>
</evidence>
<accession>A0A1G6Y4J6</accession>
<dbReference type="EMBL" id="FMZM01000011">
    <property type="protein sequence ID" value="SDD85329.1"/>
    <property type="molecule type" value="Genomic_DNA"/>
</dbReference>
<feature type="domain" description="Major facilitator superfamily (MFS) profile" evidence="8">
    <location>
        <begin position="19"/>
        <end position="399"/>
    </location>
</feature>
<evidence type="ECO:0000256" key="4">
    <source>
        <dbReference type="ARBA" id="ARBA00022692"/>
    </source>
</evidence>
<feature type="transmembrane region" description="Helical" evidence="7">
    <location>
        <begin position="55"/>
        <end position="78"/>
    </location>
</feature>
<evidence type="ECO:0000256" key="3">
    <source>
        <dbReference type="ARBA" id="ARBA00022475"/>
    </source>
</evidence>
<evidence type="ECO:0000259" key="8">
    <source>
        <dbReference type="PROSITE" id="PS50850"/>
    </source>
</evidence>
<comment type="subcellular location">
    <subcellularLocation>
        <location evidence="1">Cell membrane</location>
        <topology evidence="1">Multi-pass membrane protein</topology>
    </subcellularLocation>
</comment>
<keyword evidence="10" id="KW-1185">Reference proteome</keyword>
<evidence type="ECO:0000256" key="6">
    <source>
        <dbReference type="ARBA" id="ARBA00023136"/>
    </source>
</evidence>
<dbReference type="CDD" id="cd17325">
    <property type="entry name" value="MFS_MdtG_SLC18_like"/>
    <property type="match status" value="1"/>
</dbReference>
<keyword evidence="6 7" id="KW-0472">Membrane</keyword>
<dbReference type="Proteomes" id="UP000199034">
    <property type="component" value="Unassembled WGS sequence"/>
</dbReference>
<feature type="transmembrane region" description="Helical" evidence="7">
    <location>
        <begin position="250"/>
        <end position="273"/>
    </location>
</feature>
<evidence type="ECO:0000256" key="2">
    <source>
        <dbReference type="ARBA" id="ARBA00022448"/>
    </source>
</evidence>
<dbReference type="GO" id="GO:0005886">
    <property type="term" value="C:plasma membrane"/>
    <property type="evidence" value="ECO:0007669"/>
    <property type="project" value="UniProtKB-SubCell"/>
</dbReference>
<dbReference type="OrthoDB" id="3285241at2"/>